<protein>
    <submittedName>
        <fullName evidence="2">Glucokinase</fullName>
    </submittedName>
</protein>
<dbReference type="PANTHER" id="PTHR18964:SF149">
    <property type="entry name" value="BIFUNCTIONAL UDP-N-ACETYLGLUCOSAMINE 2-EPIMERASE_N-ACETYLMANNOSAMINE KINASE"/>
    <property type="match status" value="1"/>
</dbReference>
<dbReference type="STRING" id="624147.SAMN04487970_105829"/>
<comment type="similarity">
    <text evidence="1">Belongs to the ROK (NagC/XylR) family.</text>
</comment>
<dbReference type="PANTHER" id="PTHR18964">
    <property type="entry name" value="ROK (REPRESSOR, ORF, KINASE) FAMILY"/>
    <property type="match status" value="1"/>
</dbReference>
<dbReference type="InterPro" id="IPR043129">
    <property type="entry name" value="ATPase_NBD"/>
</dbReference>
<dbReference type="Pfam" id="PF00480">
    <property type="entry name" value="ROK"/>
    <property type="match status" value="1"/>
</dbReference>
<dbReference type="Proteomes" id="UP000198601">
    <property type="component" value="Unassembled WGS sequence"/>
</dbReference>
<organism evidence="2 3">
    <name type="scientific">Paenibacillus tianmuensis</name>
    <dbReference type="NCBI Taxonomy" id="624147"/>
    <lineage>
        <taxon>Bacteria</taxon>
        <taxon>Bacillati</taxon>
        <taxon>Bacillota</taxon>
        <taxon>Bacilli</taxon>
        <taxon>Bacillales</taxon>
        <taxon>Paenibacillaceae</taxon>
        <taxon>Paenibacillus</taxon>
    </lineage>
</organism>
<dbReference type="InterPro" id="IPR000600">
    <property type="entry name" value="ROK"/>
</dbReference>
<dbReference type="SUPFAM" id="SSF53067">
    <property type="entry name" value="Actin-like ATPase domain"/>
    <property type="match status" value="1"/>
</dbReference>
<dbReference type="Gene3D" id="3.30.420.40">
    <property type="match status" value="2"/>
</dbReference>
<dbReference type="EMBL" id="FMTT01000058">
    <property type="protein sequence ID" value="SCW82595.1"/>
    <property type="molecule type" value="Genomic_DNA"/>
</dbReference>
<accession>A0A1G4TP87</accession>
<evidence type="ECO:0000313" key="2">
    <source>
        <dbReference type="EMBL" id="SCW82595.1"/>
    </source>
</evidence>
<evidence type="ECO:0000313" key="3">
    <source>
        <dbReference type="Proteomes" id="UP000198601"/>
    </source>
</evidence>
<gene>
    <name evidence="2" type="ORF">SAMN04487970_105829</name>
</gene>
<dbReference type="OrthoDB" id="9810372at2"/>
<dbReference type="GO" id="GO:0016301">
    <property type="term" value="F:kinase activity"/>
    <property type="evidence" value="ECO:0007669"/>
    <property type="project" value="UniProtKB-KW"/>
</dbReference>
<reference evidence="3" key="1">
    <citation type="submission" date="2016-10" db="EMBL/GenBank/DDBJ databases">
        <authorList>
            <person name="Varghese N."/>
            <person name="Submissions S."/>
        </authorList>
    </citation>
    <scope>NUCLEOTIDE SEQUENCE [LARGE SCALE GENOMIC DNA]</scope>
    <source>
        <strain evidence="3">CGMCC 1.8946</strain>
    </source>
</reference>
<keyword evidence="3" id="KW-1185">Reference proteome</keyword>
<dbReference type="RefSeq" id="WP_090676312.1">
    <property type="nucleotide sequence ID" value="NZ_FMTT01000058.1"/>
</dbReference>
<name>A0A1G4TP87_9BACL</name>
<proteinExistence type="inferred from homology"/>
<dbReference type="AlphaFoldDB" id="A0A1G4TP87"/>
<evidence type="ECO:0000256" key="1">
    <source>
        <dbReference type="ARBA" id="ARBA00006479"/>
    </source>
</evidence>
<keyword evidence="2" id="KW-0418">Kinase</keyword>
<keyword evidence="2" id="KW-0808">Transferase</keyword>
<sequence length="323" mass="33693">MKHYVGIDIGGTNMVCGLTDETGQTLRMTKVATEPQRGSDDVIARLGKAVSGLIAEAGVSPEAVGIGIPGFVDHVNGVSLFAANLGWKCVPVTSELSKHLGGMPVYLNHDVRMYVYGEAVAGAGQGYKHVFGLTVGTGLAAAMVNEGRLYYGSGGRAGEFGHIPVPGLDYPCNCGMTGCLETAVSATGIARQAKEAVQRGESTILAERFSGDNLQKLTAADVSRAYDEGDPAAIAVMERTGTLLGRGLAAVIPMFSPEAIVIGGGGSLAGERLFAPMRKEIERSTLSFYLDDLVIKPAERIEDAGIVGSALYAKQRLNGTDIV</sequence>